<keyword evidence="2" id="KW-1185">Reference proteome</keyword>
<dbReference type="EMBL" id="MLCF01000115">
    <property type="protein sequence ID" value="OIV36080.1"/>
    <property type="molecule type" value="Genomic_DNA"/>
</dbReference>
<dbReference type="AlphaFoldDB" id="A0A1J7C3F9"/>
<dbReference type="STRING" id="1428644.BIV57_18140"/>
<organism evidence="1 2">
    <name type="scientific">Mangrovactinospora gilvigrisea</name>
    <dbReference type="NCBI Taxonomy" id="1428644"/>
    <lineage>
        <taxon>Bacteria</taxon>
        <taxon>Bacillati</taxon>
        <taxon>Actinomycetota</taxon>
        <taxon>Actinomycetes</taxon>
        <taxon>Kitasatosporales</taxon>
        <taxon>Streptomycetaceae</taxon>
        <taxon>Mangrovactinospora</taxon>
    </lineage>
</organism>
<gene>
    <name evidence="1" type="ORF">BIV57_18140</name>
</gene>
<sequence length="235" mass="25846">MFSFDSVVATVLGAVACLVAAGAGLSLIGLLADVTHGTVSVNDIDREHYRAWKLALASRVRYIDPRTLPDKDRGLVERAQNSVDTVLHSEAHRTRAIDRIRNQVELPDQLWRIAKDLVDLQPHQQDLDNARVAVTSNDGRAALGRRREQLATAHKAIEERVAKLDRYAARVIEVDRRLAEVRALEQLGTEGGAQDVVARITATDADAKYLDTLDTDAVQALKASVEAAREAAMWI</sequence>
<dbReference type="Proteomes" id="UP000243342">
    <property type="component" value="Unassembled WGS sequence"/>
</dbReference>
<accession>A0A1J7C3F9</accession>
<evidence type="ECO:0000313" key="1">
    <source>
        <dbReference type="EMBL" id="OIV36080.1"/>
    </source>
</evidence>
<name>A0A1J7C3F9_9ACTN</name>
<proteinExistence type="predicted"/>
<dbReference type="OrthoDB" id="4227136at2"/>
<evidence type="ECO:0000313" key="2">
    <source>
        <dbReference type="Proteomes" id="UP000243342"/>
    </source>
</evidence>
<reference evidence="1 2" key="1">
    <citation type="submission" date="2016-10" db="EMBL/GenBank/DDBJ databases">
        <title>Genome sequence of Streptomyces gilvigriseus MUSC 26.</title>
        <authorList>
            <person name="Lee L.-H."/>
            <person name="Ser H.-L."/>
        </authorList>
    </citation>
    <scope>NUCLEOTIDE SEQUENCE [LARGE SCALE GENOMIC DNA]</scope>
    <source>
        <strain evidence="1 2">MUSC 26</strain>
    </source>
</reference>
<protein>
    <submittedName>
        <fullName evidence="1">Uncharacterized protein</fullName>
    </submittedName>
</protein>
<dbReference type="RefSeq" id="WP_071657949.1">
    <property type="nucleotide sequence ID" value="NZ_MLCF01000115.1"/>
</dbReference>
<comment type="caution">
    <text evidence="1">The sequence shown here is derived from an EMBL/GenBank/DDBJ whole genome shotgun (WGS) entry which is preliminary data.</text>
</comment>